<dbReference type="Gene3D" id="3.40.50.1820">
    <property type="entry name" value="alpha/beta hydrolase"/>
    <property type="match status" value="1"/>
</dbReference>
<dbReference type="InterPro" id="IPR050266">
    <property type="entry name" value="AB_hydrolase_sf"/>
</dbReference>
<dbReference type="OrthoDB" id="2559954at2759"/>
<accession>A0A1Y2AU00</accession>
<dbReference type="Pfam" id="PF00561">
    <property type="entry name" value="Abhydrolase_1"/>
    <property type="match status" value="1"/>
</dbReference>
<name>A0A1Y2AU00_9TREE</name>
<proteinExistence type="predicted"/>
<evidence type="ECO:0000259" key="1">
    <source>
        <dbReference type="Pfam" id="PF00561"/>
    </source>
</evidence>
<dbReference type="InParanoid" id="A0A1Y2AU00"/>
<dbReference type="InterPro" id="IPR000073">
    <property type="entry name" value="AB_hydrolase_1"/>
</dbReference>
<dbReference type="PANTHER" id="PTHR43798">
    <property type="entry name" value="MONOACYLGLYCEROL LIPASE"/>
    <property type="match status" value="1"/>
</dbReference>
<dbReference type="PANTHER" id="PTHR43798:SF33">
    <property type="entry name" value="HYDROLASE, PUTATIVE (AFU_ORTHOLOGUE AFUA_2G14860)-RELATED"/>
    <property type="match status" value="1"/>
</dbReference>
<dbReference type="Proteomes" id="UP000193986">
    <property type="component" value="Unassembled WGS sequence"/>
</dbReference>
<evidence type="ECO:0000313" key="2">
    <source>
        <dbReference type="EMBL" id="ORY26029.1"/>
    </source>
</evidence>
<evidence type="ECO:0000313" key="3">
    <source>
        <dbReference type="Proteomes" id="UP000193986"/>
    </source>
</evidence>
<comment type="caution">
    <text evidence="2">The sequence shown here is derived from an EMBL/GenBank/DDBJ whole genome shotgun (WGS) entry which is preliminary data.</text>
</comment>
<dbReference type="EMBL" id="MCFC01000051">
    <property type="protein sequence ID" value="ORY26029.1"/>
    <property type="molecule type" value="Genomic_DNA"/>
</dbReference>
<dbReference type="STRING" id="71784.A0A1Y2AU00"/>
<dbReference type="GO" id="GO:0016787">
    <property type="term" value="F:hydrolase activity"/>
    <property type="evidence" value="ECO:0007669"/>
    <property type="project" value="UniProtKB-KW"/>
</dbReference>
<keyword evidence="2" id="KW-0378">Hydrolase</keyword>
<keyword evidence="3" id="KW-1185">Reference proteome</keyword>
<organism evidence="2 3">
    <name type="scientific">Naematelia encephala</name>
    <dbReference type="NCBI Taxonomy" id="71784"/>
    <lineage>
        <taxon>Eukaryota</taxon>
        <taxon>Fungi</taxon>
        <taxon>Dikarya</taxon>
        <taxon>Basidiomycota</taxon>
        <taxon>Agaricomycotina</taxon>
        <taxon>Tremellomycetes</taxon>
        <taxon>Tremellales</taxon>
        <taxon>Naemateliaceae</taxon>
        <taxon>Naematelia</taxon>
    </lineage>
</organism>
<dbReference type="PRINTS" id="PR00111">
    <property type="entry name" value="ABHYDROLASE"/>
</dbReference>
<dbReference type="InterPro" id="IPR029058">
    <property type="entry name" value="AB_hydrolase_fold"/>
</dbReference>
<sequence length="291" mass="32637">MEVIGANLAYRLVGDASRPLIITLHVGRGLGSHGSDFTAYKSLSDRYRVLSFDKRGHGVSSVTPPFTFQQLVDDINCIREKIVGDEKVISLGGSFGGFLAQQYVLTYPQTVSHLILLGTVPSHHHETEAHEQFKSRLHLAPMDSVSMLIKVFSAFKDDNELRVAFFAINRLYYANYDPDVGLEKNRSTSHRAEVHNELYSERETYFDYRERLRSVIAPTLILVGENDWVYTPSRSLLSSRLSPFGPAIDQSRLIAEKIPASTLLVVPNANHAVHHDQNGVVIEAICEFLIK</sequence>
<dbReference type="AlphaFoldDB" id="A0A1Y2AU00"/>
<protein>
    <submittedName>
        <fullName evidence="2">Alpha/Beta hydrolase protein</fullName>
    </submittedName>
</protein>
<reference evidence="2 3" key="1">
    <citation type="submission" date="2016-07" db="EMBL/GenBank/DDBJ databases">
        <title>Pervasive Adenine N6-methylation of Active Genes in Fungi.</title>
        <authorList>
            <consortium name="DOE Joint Genome Institute"/>
            <person name="Mondo S.J."/>
            <person name="Dannebaum R.O."/>
            <person name="Kuo R.C."/>
            <person name="Labutti K."/>
            <person name="Haridas S."/>
            <person name="Kuo A."/>
            <person name="Salamov A."/>
            <person name="Ahrendt S.R."/>
            <person name="Lipzen A."/>
            <person name="Sullivan W."/>
            <person name="Andreopoulos W.B."/>
            <person name="Clum A."/>
            <person name="Lindquist E."/>
            <person name="Daum C."/>
            <person name="Ramamoorthy G.K."/>
            <person name="Gryganskyi A."/>
            <person name="Culley D."/>
            <person name="Magnuson J.K."/>
            <person name="James T.Y."/>
            <person name="O'Malley M.A."/>
            <person name="Stajich J.E."/>
            <person name="Spatafora J.W."/>
            <person name="Visel A."/>
            <person name="Grigoriev I.V."/>
        </authorList>
    </citation>
    <scope>NUCLEOTIDE SEQUENCE [LARGE SCALE GENOMIC DNA]</scope>
    <source>
        <strain evidence="2 3">68-887.2</strain>
    </source>
</reference>
<feature type="domain" description="AB hydrolase-1" evidence="1">
    <location>
        <begin position="31"/>
        <end position="276"/>
    </location>
</feature>
<dbReference type="SUPFAM" id="SSF53474">
    <property type="entry name" value="alpha/beta-Hydrolases"/>
    <property type="match status" value="1"/>
</dbReference>
<dbReference type="GO" id="GO:0016020">
    <property type="term" value="C:membrane"/>
    <property type="evidence" value="ECO:0007669"/>
    <property type="project" value="TreeGrafter"/>
</dbReference>
<gene>
    <name evidence="2" type="ORF">BCR39DRAFT_589854</name>
</gene>